<dbReference type="InterPro" id="IPR044068">
    <property type="entry name" value="CB"/>
</dbReference>
<keyword evidence="6" id="KW-1185">Reference proteome</keyword>
<feature type="compositionally biased region" description="Low complexity" evidence="3">
    <location>
        <begin position="154"/>
        <end position="166"/>
    </location>
</feature>
<keyword evidence="1 2" id="KW-0238">DNA-binding</keyword>
<accession>A0ABW0WWS4</accession>
<evidence type="ECO:0000313" key="6">
    <source>
        <dbReference type="Proteomes" id="UP001595975"/>
    </source>
</evidence>
<feature type="region of interest" description="Disordered" evidence="3">
    <location>
        <begin position="135"/>
        <end position="185"/>
    </location>
</feature>
<feature type="domain" description="Core-binding (CB)" evidence="4">
    <location>
        <begin position="1"/>
        <end position="78"/>
    </location>
</feature>
<dbReference type="RefSeq" id="WP_380224345.1">
    <property type="nucleotide sequence ID" value="NZ_JBHSOF010000005.1"/>
</dbReference>
<comment type="caution">
    <text evidence="5">The sequence shown here is derived from an EMBL/GenBank/DDBJ whole genome shotgun (WGS) entry which is preliminary data.</text>
</comment>
<dbReference type="Proteomes" id="UP001595975">
    <property type="component" value="Unassembled WGS sequence"/>
</dbReference>
<gene>
    <name evidence="5" type="ORF">ACFP3U_06910</name>
</gene>
<dbReference type="EMBL" id="JBHSOF010000005">
    <property type="protein sequence ID" value="MFC5662713.1"/>
    <property type="molecule type" value="Genomic_DNA"/>
</dbReference>
<sequence length="185" mass="20481">MKAYAHDLKDWFVFLGRRGLDWREVRLEDLGEFVAWLRLPPAGRDGGVTLLPSAEHHRAVTTVNRKLSAVSGLYVFHARHGVDLGGLVTELEPVRARRTGRKPFLYHLAGGQPERRRTIKPKTPRTHPTLPCYDALKPPTPVFGASPRRTSDFASNSPAHSANNAPRQLAPANPKLAQASLSMVT</sequence>
<organism evidence="5 6">
    <name type="scientific">Kitasatospora misakiensis</name>
    <dbReference type="NCBI Taxonomy" id="67330"/>
    <lineage>
        <taxon>Bacteria</taxon>
        <taxon>Bacillati</taxon>
        <taxon>Actinomycetota</taxon>
        <taxon>Actinomycetes</taxon>
        <taxon>Kitasatosporales</taxon>
        <taxon>Streptomycetaceae</taxon>
        <taxon>Kitasatospora</taxon>
    </lineage>
</organism>
<evidence type="ECO:0000313" key="5">
    <source>
        <dbReference type="EMBL" id="MFC5662713.1"/>
    </source>
</evidence>
<evidence type="ECO:0000256" key="1">
    <source>
        <dbReference type="ARBA" id="ARBA00023125"/>
    </source>
</evidence>
<name>A0ABW0WWS4_9ACTN</name>
<reference evidence="6" key="1">
    <citation type="journal article" date="2019" name="Int. J. Syst. Evol. Microbiol.">
        <title>The Global Catalogue of Microorganisms (GCM) 10K type strain sequencing project: providing services to taxonomists for standard genome sequencing and annotation.</title>
        <authorList>
            <consortium name="The Broad Institute Genomics Platform"/>
            <consortium name="The Broad Institute Genome Sequencing Center for Infectious Disease"/>
            <person name="Wu L."/>
            <person name="Ma J."/>
        </authorList>
    </citation>
    <scope>NUCLEOTIDE SEQUENCE [LARGE SCALE GENOMIC DNA]</scope>
    <source>
        <strain evidence="6">CGMCC 4.1437</strain>
    </source>
</reference>
<evidence type="ECO:0000259" key="4">
    <source>
        <dbReference type="PROSITE" id="PS51900"/>
    </source>
</evidence>
<evidence type="ECO:0000256" key="2">
    <source>
        <dbReference type="PROSITE-ProRule" id="PRU01248"/>
    </source>
</evidence>
<dbReference type="Gene3D" id="1.10.150.130">
    <property type="match status" value="1"/>
</dbReference>
<dbReference type="Pfam" id="PF02899">
    <property type="entry name" value="Phage_int_SAM_1"/>
    <property type="match status" value="1"/>
</dbReference>
<protein>
    <submittedName>
        <fullName evidence="5">Site-specific integrase</fullName>
    </submittedName>
</protein>
<dbReference type="PROSITE" id="PS51900">
    <property type="entry name" value="CB"/>
    <property type="match status" value="1"/>
</dbReference>
<evidence type="ECO:0000256" key="3">
    <source>
        <dbReference type="SAM" id="MobiDB-lite"/>
    </source>
</evidence>
<dbReference type="InterPro" id="IPR010998">
    <property type="entry name" value="Integrase_recombinase_N"/>
</dbReference>
<proteinExistence type="predicted"/>
<dbReference type="InterPro" id="IPR004107">
    <property type="entry name" value="Integrase_SAM-like_N"/>
</dbReference>